<sequence length="75" mass="8688">MNNMKVMVIRYLPLGIQADIADQVIGAKIRDLLTMPGSLAVFVLQPEIELRIKDWHYLQRTLRTFFGEPVDVIYI</sequence>
<name>A0A6H1ZUW0_9ZZZZ</name>
<evidence type="ECO:0000313" key="1">
    <source>
        <dbReference type="EMBL" id="QJA50990.1"/>
    </source>
</evidence>
<proteinExistence type="predicted"/>
<dbReference type="EMBL" id="MT141222">
    <property type="protein sequence ID" value="QJA56482.1"/>
    <property type="molecule type" value="Genomic_DNA"/>
</dbReference>
<dbReference type="AlphaFoldDB" id="A0A6H1ZUW0"/>
<protein>
    <submittedName>
        <fullName evidence="1">Uncharacterized protein</fullName>
    </submittedName>
</protein>
<gene>
    <name evidence="3" type="ORF">MM415A02155_0002</name>
    <name evidence="2" type="ORF">MM415B01831_0002</name>
    <name evidence="1" type="ORF">TM448A01939_0001</name>
</gene>
<accession>A0A6H1ZUW0</accession>
<organism evidence="1">
    <name type="scientific">viral metagenome</name>
    <dbReference type="NCBI Taxonomy" id="1070528"/>
    <lineage>
        <taxon>unclassified sequences</taxon>
        <taxon>metagenomes</taxon>
        <taxon>organismal metagenomes</taxon>
    </lineage>
</organism>
<evidence type="ECO:0000313" key="3">
    <source>
        <dbReference type="EMBL" id="QJA73941.1"/>
    </source>
</evidence>
<dbReference type="EMBL" id="MT142063">
    <property type="protein sequence ID" value="QJA73941.1"/>
    <property type="molecule type" value="Genomic_DNA"/>
</dbReference>
<reference evidence="1" key="1">
    <citation type="submission" date="2020-03" db="EMBL/GenBank/DDBJ databases">
        <title>The deep terrestrial virosphere.</title>
        <authorList>
            <person name="Holmfeldt K."/>
            <person name="Nilsson E."/>
            <person name="Simone D."/>
            <person name="Lopez-Fernandez M."/>
            <person name="Wu X."/>
            <person name="de Brujin I."/>
            <person name="Lundin D."/>
            <person name="Andersson A."/>
            <person name="Bertilsson S."/>
            <person name="Dopson M."/>
        </authorList>
    </citation>
    <scope>NUCLEOTIDE SEQUENCE</scope>
    <source>
        <strain evidence="3">MM415A02155</strain>
        <strain evidence="2">MM415B01831</strain>
        <strain evidence="1">TM448A01939</strain>
    </source>
</reference>
<dbReference type="EMBL" id="MT144230">
    <property type="protein sequence ID" value="QJA50990.1"/>
    <property type="molecule type" value="Genomic_DNA"/>
</dbReference>
<evidence type="ECO:0000313" key="2">
    <source>
        <dbReference type="EMBL" id="QJA56482.1"/>
    </source>
</evidence>